<dbReference type="SUPFAM" id="SSF161070">
    <property type="entry name" value="SNF-like"/>
    <property type="match status" value="1"/>
</dbReference>
<evidence type="ECO:0000256" key="9">
    <source>
        <dbReference type="SAM" id="Phobius"/>
    </source>
</evidence>
<feature type="transmembrane region" description="Helical" evidence="9">
    <location>
        <begin position="674"/>
        <end position="695"/>
    </location>
</feature>
<gene>
    <name evidence="11 12" type="primary">LOC106469922</name>
</gene>
<dbReference type="Pfam" id="PF00209">
    <property type="entry name" value="SNF"/>
    <property type="match status" value="1"/>
</dbReference>
<keyword evidence="6 9" id="KW-1133">Transmembrane helix</keyword>
<evidence type="ECO:0000256" key="8">
    <source>
        <dbReference type="SAM" id="MobiDB-lite"/>
    </source>
</evidence>
<dbReference type="PRINTS" id="PR00176">
    <property type="entry name" value="NANEUSMPORT"/>
</dbReference>
<dbReference type="RefSeq" id="XP_013785893.1">
    <property type="nucleotide sequence ID" value="XM_013930439.2"/>
</dbReference>
<keyword evidence="3" id="KW-0813">Transport</keyword>
<reference evidence="11 12" key="1">
    <citation type="submission" date="2025-05" db="UniProtKB">
        <authorList>
            <consortium name="RefSeq"/>
        </authorList>
    </citation>
    <scope>IDENTIFICATION</scope>
    <source>
        <tissue evidence="11 12">Muscle</tissue>
    </source>
</reference>
<accession>A0ABM1TE96</accession>
<keyword evidence="10" id="KW-1185">Reference proteome</keyword>
<feature type="transmembrane region" description="Helical" evidence="9">
    <location>
        <begin position="288"/>
        <end position="307"/>
    </location>
</feature>
<sequence length="824" mass="91246">MGNPTELEQTPQTERNSTSTGNNGSGIILYVTRESGSFPPSYSESQSSLGEPSSSSTNETLVLSTSSNNLNSMTQSPSCSQTENNDMNDTAEQENGNNSISVNAESDATRSVSEEVMTTRILWPHSTSCTFACFSCIVGVYNINRFSLLVYLYKACFIVEFLILSLVLGIPFLCLQMTLGQYIGSGLVDMWYISPAFKGIGFALLYAYIVLGVYTAVPVAWLFVYFKDSFITSNQKYLWETCQGNFSRIYCVESQNQSSLDFVGWSVSSYFHGNVLHRNGYSNQMANLRFEIAFNLAVVWLIVFLVLSRGNQLYGKLVYALVAVPVSLMLLITVRVMEQWGSGISTLFDTPWKSILMDSTSWLLAAREVFLTWVLYGALCQQMCSHNKISSSIIKNVLAVGVGTIFILILASLLFASCMRAITDKDMTLIPSSFEKPESVKFLLPTSKFQTTLTNVTPINFVIGECLFSSVKDPLSSGYQVLRFTTEIFPATIALSGVSTVSSFWSISFFLMMITFGLAQQVALWSVVIDSVIALKPKILKAWQTFLTIICCITGFLLGLPMTTNIGLLILFFLDVCIGSLWWVGSVFLVTIIVILFIRGRPYGTDQLVCLISQQQATRVLVLPMLTFQWNVVLPVSYLILSIAFVRSGNVDSTYPWQDNDTGDTYWPLWLKKLAVIIQTLPLLIVIGGCIFQAFRYLKTFTGQTLNERIQQWCCPVFATANMALTSSQNNVVSSSPIGGAVNTTFEDDPPPKYTPPPSYSSATARMLIQKLVRSRSLNEGKNRKAVNRLFFSPVLPVTLETIYGETLPSNFSTPGSSLSSPTN</sequence>
<feature type="compositionally biased region" description="Low complexity" evidence="8">
    <location>
        <begin position="34"/>
        <end position="76"/>
    </location>
</feature>
<dbReference type="InterPro" id="IPR000175">
    <property type="entry name" value="Na/ntran_symport"/>
</dbReference>
<organism evidence="10 12">
    <name type="scientific">Limulus polyphemus</name>
    <name type="common">Atlantic horseshoe crab</name>
    <dbReference type="NCBI Taxonomy" id="6850"/>
    <lineage>
        <taxon>Eukaryota</taxon>
        <taxon>Metazoa</taxon>
        <taxon>Ecdysozoa</taxon>
        <taxon>Arthropoda</taxon>
        <taxon>Chelicerata</taxon>
        <taxon>Merostomata</taxon>
        <taxon>Xiphosura</taxon>
        <taxon>Limulidae</taxon>
        <taxon>Limulus</taxon>
    </lineage>
</organism>
<dbReference type="GeneID" id="106469922"/>
<feature type="compositionally biased region" description="Polar residues" evidence="8">
    <location>
        <begin position="1"/>
        <end position="22"/>
    </location>
</feature>
<feature type="transmembrane region" description="Helical" evidence="9">
    <location>
        <begin position="580"/>
        <end position="599"/>
    </location>
</feature>
<keyword evidence="5" id="KW-0769">Symport</keyword>
<comment type="similarity">
    <text evidence="2">Belongs to the sodium:neurotransmitter symporter (SNF) (TC 2.A.22) family.</text>
</comment>
<evidence type="ECO:0000313" key="10">
    <source>
        <dbReference type="Proteomes" id="UP000694941"/>
    </source>
</evidence>
<dbReference type="PROSITE" id="PS50267">
    <property type="entry name" value="NA_NEUROTRAN_SYMP_3"/>
    <property type="match status" value="1"/>
</dbReference>
<feature type="region of interest" description="Disordered" evidence="8">
    <location>
        <begin position="1"/>
        <end position="107"/>
    </location>
</feature>
<feature type="transmembrane region" description="Helical" evidence="9">
    <location>
        <begin position="396"/>
        <end position="416"/>
    </location>
</feature>
<dbReference type="PANTHER" id="PTHR11616">
    <property type="entry name" value="SODIUM/CHLORIDE DEPENDENT TRANSPORTER"/>
    <property type="match status" value="1"/>
</dbReference>
<evidence type="ECO:0000256" key="7">
    <source>
        <dbReference type="ARBA" id="ARBA00023136"/>
    </source>
</evidence>
<name>A0ABM1TE96_LIMPO</name>
<dbReference type="InterPro" id="IPR037272">
    <property type="entry name" value="SNS_sf"/>
</dbReference>
<feature type="transmembrane region" description="Helical" evidence="9">
    <location>
        <begin position="313"/>
        <end position="334"/>
    </location>
</feature>
<feature type="transmembrane region" description="Helical" evidence="9">
    <location>
        <begin position="620"/>
        <end position="646"/>
    </location>
</feature>
<keyword evidence="7 9" id="KW-0472">Membrane</keyword>
<evidence type="ECO:0000313" key="12">
    <source>
        <dbReference type="RefSeq" id="XP_022254202.1"/>
    </source>
</evidence>
<evidence type="ECO:0000256" key="3">
    <source>
        <dbReference type="ARBA" id="ARBA00022448"/>
    </source>
</evidence>
<feature type="transmembrane region" description="Helical" evidence="9">
    <location>
        <begin position="122"/>
        <end position="143"/>
    </location>
</feature>
<feature type="transmembrane region" description="Helical" evidence="9">
    <location>
        <begin position="199"/>
        <end position="226"/>
    </location>
</feature>
<keyword evidence="4 9" id="KW-0812">Transmembrane</keyword>
<evidence type="ECO:0000256" key="6">
    <source>
        <dbReference type="ARBA" id="ARBA00022989"/>
    </source>
</evidence>
<dbReference type="Proteomes" id="UP000694941">
    <property type="component" value="Unplaced"/>
</dbReference>
<comment type="subcellular location">
    <subcellularLocation>
        <location evidence="1">Membrane</location>
        <topology evidence="1">Multi-pass membrane protein</topology>
    </subcellularLocation>
</comment>
<feature type="compositionally biased region" description="Polar residues" evidence="8">
    <location>
        <begin position="77"/>
        <end position="107"/>
    </location>
</feature>
<evidence type="ECO:0000256" key="4">
    <source>
        <dbReference type="ARBA" id="ARBA00022692"/>
    </source>
</evidence>
<dbReference type="PANTHER" id="PTHR11616:SF323">
    <property type="entry name" value="SODIUM-DEPENDENT TRANSPORTER BEDRAGGLED"/>
    <property type="match status" value="1"/>
</dbReference>
<dbReference type="RefSeq" id="XP_022254202.1">
    <property type="nucleotide sequence ID" value="XM_022398494.1"/>
</dbReference>
<evidence type="ECO:0000256" key="1">
    <source>
        <dbReference type="ARBA" id="ARBA00004141"/>
    </source>
</evidence>
<feature type="transmembrane region" description="Helical" evidence="9">
    <location>
        <begin position="513"/>
        <end position="535"/>
    </location>
</feature>
<evidence type="ECO:0000256" key="2">
    <source>
        <dbReference type="ARBA" id="ARBA00006459"/>
    </source>
</evidence>
<feature type="transmembrane region" description="Helical" evidence="9">
    <location>
        <begin position="155"/>
        <end position="179"/>
    </location>
</feature>
<evidence type="ECO:0000256" key="5">
    <source>
        <dbReference type="ARBA" id="ARBA00022847"/>
    </source>
</evidence>
<evidence type="ECO:0000313" key="11">
    <source>
        <dbReference type="RefSeq" id="XP_013785893.1"/>
    </source>
</evidence>
<protein>
    <submittedName>
        <fullName evidence="11 12">Sodium-dependent proline transporter-like</fullName>
    </submittedName>
</protein>
<feature type="transmembrane region" description="Helical" evidence="9">
    <location>
        <begin position="547"/>
        <end position="574"/>
    </location>
</feature>
<proteinExistence type="inferred from homology"/>